<organism evidence="3 4">
    <name type="scientific">Candidatus Niyogibacteria bacterium CG10_big_fil_rev_8_21_14_0_10_42_19</name>
    <dbReference type="NCBI Taxonomy" id="1974725"/>
    <lineage>
        <taxon>Bacteria</taxon>
        <taxon>Candidatus Niyogiibacteriota</taxon>
    </lineage>
</organism>
<evidence type="ECO:0000256" key="2">
    <source>
        <dbReference type="HAMAP-Rule" id="MF_00973"/>
    </source>
</evidence>
<proteinExistence type="inferred from homology"/>
<comment type="similarity">
    <text evidence="2">Belongs to the gluconeogenesis factor family.</text>
</comment>
<dbReference type="GO" id="GO:0043743">
    <property type="term" value="F:LPPG:FO 2-phospho-L-lactate transferase activity"/>
    <property type="evidence" value="ECO:0007669"/>
    <property type="project" value="InterPro"/>
</dbReference>
<evidence type="ECO:0000256" key="1">
    <source>
        <dbReference type="ARBA" id="ARBA00022490"/>
    </source>
</evidence>
<dbReference type="EMBL" id="PFCN01000007">
    <property type="protein sequence ID" value="PIR70638.1"/>
    <property type="molecule type" value="Genomic_DNA"/>
</dbReference>
<gene>
    <name evidence="3" type="ORF">COU46_00480</name>
</gene>
<dbReference type="CDD" id="cd07187">
    <property type="entry name" value="YvcK_like"/>
    <property type="match status" value="1"/>
</dbReference>
<dbReference type="GO" id="GO:0008360">
    <property type="term" value="P:regulation of cell shape"/>
    <property type="evidence" value="ECO:0007669"/>
    <property type="project" value="UniProtKB-UniRule"/>
</dbReference>
<dbReference type="PANTHER" id="PTHR30135:SF3">
    <property type="entry name" value="GLUCONEOGENESIS FACTOR-RELATED"/>
    <property type="match status" value="1"/>
</dbReference>
<dbReference type="Pfam" id="PF01933">
    <property type="entry name" value="CofD"/>
    <property type="match status" value="1"/>
</dbReference>
<dbReference type="HAMAP" id="MF_00973">
    <property type="entry name" value="Gluconeogen_factor"/>
    <property type="match status" value="1"/>
</dbReference>
<evidence type="ECO:0000313" key="4">
    <source>
        <dbReference type="Proteomes" id="UP000229383"/>
    </source>
</evidence>
<sequence length="327" mass="35928">MGSKNNTRSQTNLKKIVVIGGGTGTFTVLSGLKKHPVHLSAVVSMADDGGSSGILREEFGILPTGDVRRALIALSSHQDKFLVKLFAYRFKEGGVNGHNFGNLILTALERVTGNFEDAVEKASHLLDIKNGAVLPVTLSDVRLFAELEDGNIIYGESNIDIPKHDGSLGIKKVWLHPRARTNPKAVKAIMEADAVILGPGDIYTSLIPNFLVGGINKAIQKTKAKKIYVMNLMTKFGETHGFVAEDFLNVVESYLKKGVIDIMIMNSDMPDKNILKRYRNEKAFLVDEVFSNPEQVKPKVVRASLLRRGAFVRHDPDKLASVIIRLI</sequence>
<dbReference type="GO" id="GO:0005737">
    <property type="term" value="C:cytoplasm"/>
    <property type="evidence" value="ECO:0007669"/>
    <property type="project" value="UniProtKB-SubCell"/>
</dbReference>
<name>A0A2H0TGF2_9BACT</name>
<accession>A0A2H0TGF2</accession>
<dbReference type="InterPro" id="IPR038136">
    <property type="entry name" value="CofD-like_dom_sf"/>
</dbReference>
<dbReference type="Gene3D" id="3.40.50.10680">
    <property type="entry name" value="CofD-like domains"/>
    <property type="match status" value="1"/>
</dbReference>
<dbReference type="NCBIfam" id="TIGR01826">
    <property type="entry name" value="CofD_related"/>
    <property type="match status" value="1"/>
</dbReference>
<protein>
    <recommendedName>
        <fullName evidence="2">Putative gluconeogenesis factor</fullName>
    </recommendedName>
</protein>
<comment type="caution">
    <text evidence="3">The sequence shown here is derived from an EMBL/GenBank/DDBJ whole genome shotgun (WGS) entry which is preliminary data.</text>
</comment>
<dbReference type="Proteomes" id="UP000229383">
    <property type="component" value="Unassembled WGS sequence"/>
</dbReference>
<dbReference type="SUPFAM" id="SSF142338">
    <property type="entry name" value="CofD-like"/>
    <property type="match status" value="1"/>
</dbReference>
<comment type="function">
    <text evidence="2">Required for morphogenesis under gluconeogenic growth conditions.</text>
</comment>
<keyword evidence="1 2" id="KW-0963">Cytoplasm</keyword>
<evidence type="ECO:0000313" key="3">
    <source>
        <dbReference type="EMBL" id="PIR70638.1"/>
    </source>
</evidence>
<dbReference type="InterPro" id="IPR010119">
    <property type="entry name" value="Gluconeogen_factor"/>
</dbReference>
<dbReference type="AlphaFoldDB" id="A0A2H0TGF2"/>
<dbReference type="InterPro" id="IPR002882">
    <property type="entry name" value="CofD"/>
</dbReference>
<dbReference type="PANTHER" id="PTHR30135">
    <property type="entry name" value="UNCHARACTERIZED PROTEIN YVCK-RELATED"/>
    <property type="match status" value="1"/>
</dbReference>
<reference evidence="4" key="1">
    <citation type="submission" date="2017-09" db="EMBL/GenBank/DDBJ databases">
        <title>Depth-based differentiation of microbial function through sediment-hosted aquifers and enrichment of novel symbionts in the deep terrestrial subsurface.</title>
        <authorList>
            <person name="Probst A.J."/>
            <person name="Ladd B."/>
            <person name="Jarett J.K."/>
            <person name="Geller-Mcgrath D.E."/>
            <person name="Sieber C.M.K."/>
            <person name="Emerson J.B."/>
            <person name="Anantharaman K."/>
            <person name="Thomas B.C."/>
            <person name="Malmstrom R."/>
            <person name="Stieglmeier M."/>
            <person name="Klingl A."/>
            <person name="Woyke T."/>
            <person name="Ryan C.M."/>
            <person name="Banfield J.F."/>
        </authorList>
    </citation>
    <scope>NUCLEOTIDE SEQUENCE [LARGE SCALE GENOMIC DNA]</scope>
</reference>
<comment type="subcellular location">
    <subcellularLocation>
        <location evidence="2">Cytoplasm</location>
    </subcellularLocation>
</comment>